<sequence length="154" mass="16085">MTRTSLAQGSRGSLDTNLNRLCWLDLPLYLSTAAMCADTFSPLARCFRMKTSAQGGSDTVAQLKQDIHVARAGEGVAVHDLGLSPLGTDDEAGGHSPLPEEIALARRQEASTSKAALRADPSSGVAKKVWPIVAMMALVGVVVLVVMAKVIGGI</sequence>
<keyword evidence="1" id="KW-0812">Transmembrane</keyword>
<keyword evidence="3" id="KW-1185">Reference proteome</keyword>
<keyword evidence="1" id="KW-1133">Transmembrane helix</keyword>
<evidence type="ECO:0000313" key="2">
    <source>
        <dbReference type="EMBL" id="MCW6506887.1"/>
    </source>
</evidence>
<accession>A0AA42CL05</accession>
<protein>
    <submittedName>
        <fullName evidence="2">Uncharacterized protein</fullName>
    </submittedName>
</protein>
<dbReference type="Proteomes" id="UP001165667">
    <property type="component" value="Unassembled WGS sequence"/>
</dbReference>
<dbReference type="AlphaFoldDB" id="A0AA42CL05"/>
<proteinExistence type="predicted"/>
<evidence type="ECO:0000256" key="1">
    <source>
        <dbReference type="SAM" id="Phobius"/>
    </source>
</evidence>
<dbReference type="EMBL" id="JAMOIM010000001">
    <property type="protein sequence ID" value="MCW6506887.1"/>
    <property type="molecule type" value="Genomic_DNA"/>
</dbReference>
<gene>
    <name evidence="2" type="ORF">M8523_02485</name>
</gene>
<keyword evidence="1" id="KW-0472">Membrane</keyword>
<name>A0AA42CL05_9HYPH</name>
<dbReference type="RefSeq" id="WP_282583227.1">
    <property type="nucleotide sequence ID" value="NZ_JAMOIM010000001.1"/>
</dbReference>
<reference evidence="2" key="1">
    <citation type="submission" date="2022-05" db="EMBL/GenBank/DDBJ databases">
        <authorList>
            <person name="Pankratov T."/>
        </authorList>
    </citation>
    <scope>NUCLEOTIDE SEQUENCE</scope>
    <source>
        <strain evidence="2">BP6-180914</strain>
    </source>
</reference>
<feature type="transmembrane region" description="Helical" evidence="1">
    <location>
        <begin position="129"/>
        <end position="151"/>
    </location>
</feature>
<evidence type="ECO:0000313" key="3">
    <source>
        <dbReference type="Proteomes" id="UP001165667"/>
    </source>
</evidence>
<organism evidence="2 3">
    <name type="scientific">Lichenifustis flavocetrariae</name>
    <dbReference type="NCBI Taxonomy" id="2949735"/>
    <lineage>
        <taxon>Bacteria</taxon>
        <taxon>Pseudomonadati</taxon>
        <taxon>Pseudomonadota</taxon>
        <taxon>Alphaproteobacteria</taxon>
        <taxon>Hyphomicrobiales</taxon>
        <taxon>Lichenihabitantaceae</taxon>
        <taxon>Lichenifustis</taxon>
    </lineage>
</organism>
<comment type="caution">
    <text evidence="2">The sequence shown here is derived from an EMBL/GenBank/DDBJ whole genome shotgun (WGS) entry which is preliminary data.</text>
</comment>